<evidence type="ECO:0000256" key="14">
    <source>
        <dbReference type="ARBA" id="ARBA00042865"/>
    </source>
</evidence>
<organism evidence="15 16">
    <name type="scientific">Gillisia mitskevichiae</name>
    <dbReference type="NCBI Taxonomy" id="270921"/>
    <lineage>
        <taxon>Bacteria</taxon>
        <taxon>Pseudomonadati</taxon>
        <taxon>Bacteroidota</taxon>
        <taxon>Flavobacteriia</taxon>
        <taxon>Flavobacteriales</taxon>
        <taxon>Flavobacteriaceae</taxon>
        <taxon>Gillisia</taxon>
    </lineage>
</organism>
<evidence type="ECO:0000256" key="3">
    <source>
        <dbReference type="ARBA" id="ARBA00022676"/>
    </source>
</evidence>
<dbReference type="OrthoDB" id="7943907at2"/>
<keyword evidence="11" id="KW-0472">Membrane</keyword>
<dbReference type="EMBL" id="RBLG01000004">
    <property type="protein sequence ID" value="RKS45134.1"/>
    <property type="molecule type" value="Genomic_DNA"/>
</dbReference>
<dbReference type="Pfam" id="PF02485">
    <property type="entry name" value="Branch"/>
    <property type="match status" value="1"/>
</dbReference>
<keyword evidence="8" id="KW-0735">Signal-anchor</keyword>
<dbReference type="AlphaFoldDB" id="A0A495P3D1"/>
<comment type="caution">
    <text evidence="15">The sequence shown here is derived from an EMBL/GenBank/DDBJ whole genome shotgun (WGS) entry which is preliminary data.</text>
</comment>
<reference evidence="15 16" key="1">
    <citation type="submission" date="2018-10" db="EMBL/GenBank/DDBJ databases">
        <title>Genomic Encyclopedia of Archaeal and Bacterial Type Strains, Phase II (KMG-II): from individual species to whole genera.</title>
        <authorList>
            <person name="Goeker M."/>
        </authorList>
    </citation>
    <scope>NUCLEOTIDE SEQUENCE [LARGE SCALE GENOMIC DNA]</scope>
    <source>
        <strain evidence="15 16">DSM 19839</strain>
    </source>
</reference>
<keyword evidence="7" id="KW-0256">Endoplasmic reticulum</keyword>
<evidence type="ECO:0000313" key="16">
    <source>
        <dbReference type="Proteomes" id="UP000276282"/>
    </source>
</evidence>
<dbReference type="PANTHER" id="PTHR46025:SF3">
    <property type="entry name" value="XYLOSYLTRANSFERASE OXT"/>
    <property type="match status" value="1"/>
</dbReference>
<evidence type="ECO:0000256" key="10">
    <source>
        <dbReference type="ARBA" id="ARBA00023034"/>
    </source>
</evidence>
<sequence>MNICYIILAHENPQQVSRLVNRLNEPWTTFYIHIDKNVLMDPFEAPFLNNKKVTFLKSNYRESGIWGDIGIVKATLNAMRKCLRENKPDIFILLSGQDYPLKNNQFIYDHFYNNKDVNYIDKYPMPMKMWENGGLKRINRYKINKSKKRGHITFLPSIFDRDFYSLETVGKINFLRKTGKIKHLLKVLKKRKFPSYLKPFGGSVYFALPVETVENIIEFVDTHPDYLTYHHYTLSADEIFFHSIIGYLNAKENLKIEPSLTYVNWRKKNGPPPLTFELEDYEELKTASNNFLFARKFNINLDKKILDKCDNDLLK</sequence>
<evidence type="ECO:0000256" key="9">
    <source>
        <dbReference type="ARBA" id="ARBA00022989"/>
    </source>
</evidence>
<dbReference type="GO" id="GO:0030158">
    <property type="term" value="F:protein xylosyltransferase activity"/>
    <property type="evidence" value="ECO:0007669"/>
    <property type="project" value="InterPro"/>
</dbReference>
<dbReference type="RefSeq" id="WP_121346594.1">
    <property type="nucleotide sequence ID" value="NZ_RBLG01000004.1"/>
</dbReference>
<keyword evidence="3" id="KW-0328">Glycosyltransferase</keyword>
<evidence type="ECO:0000256" key="5">
    <source>
        <dbReference type="ARBA" id="ARBA00022692"/>
    </source>
</evidence>
<keyword evidence="4" id="KW-0808">Transferase</keyword>
<dbReference type="GO" id="GO:0016020">
    <property type="term" value="C:membrane"/>
    <property type="evidence" value="ECO:0007669"/>
    <property type="project" value="InterPro"/>
</dbReference>
<dbReference type="GO" id="GO:0046872">
    <property type="term" value="F:metal ion binding"/>
    <property type="evidence" value="ECO:0007669"/>
    <property type="project" value="UniProtKB-KW"/>
</dbReference>
<keyword evidence="12" id="KW-1015">Disulfide bond</keyword>
<dbReference type="PANTHER" id="PTHR46025">
    <property type="entry name" value="XYLOSYLTRANSFERASE OXT"/>
    <property type="match status" value="1"/>
</dbReference>
<evidence type="ECO:0000256" key="8">
    <source>
        <dbReference type="ARBA" id="ARBA00022968"/>
    </source>
</evidence>
<proteinExistence type="predicted"/>
<protein>
    <recommendedName>
        <fullName evidence="14">Peptide O-xylosyltransferase</fullName>
    </recommendedName>
</protein>
<evidence type="ECO:0000256" key="11">
    <source>
        <dbReference type="ARBA" id="ARBA00023136"/>
    </source>
</evidence>
<evidence type="ECO:0000256" key="12">
    <source>
        <dbReference type="ARBA" id="ARBA00023157"/>
    </source>
</evidence>
<evidence type="ECO:0000256" key="2">
    <source>
        <dbReference type="ARBA" id="ARBA00004648"/>
    </source>
</evidence>
<dbReference type="Proteomes" id="UP000276282">
    <property type="component" value="Unassembled WGS sequence"/>
</dbReference>
<evidence type="ECO:0000256" key="1">
    <source>
        <dbReference type="ARBA" id="ARBA00004323"/>
    </source>
</evidence>
<evidence type="ECO:0000256" key="7">
    <source>
        <dbReference type="ARBA" id="ARBA00022824"/>
    </source>
</evidence>
<dbReference type="InterPro" id="IPR003406">
    <property type="entry name" value="Glyco_trans_14"/>
</dbReference>
<keyword evidence="16" id="KW-1185">Reference proteome</keyword>
<comment type="subcellular location">
    <subcellularLocation>
        <location evidence="2">Endoplasmic reticulum membrane</location>
        <topology evidence="2">Single-pass type II membrane protein</topology>
    </subcellularLocation>
    <subcellularLocation>
        <location evidence="1">Golgi apparatus membrane</location>
        <topology evidence="1">Single-pass type II membrane protein</topology>
    </subcellularLocation>
</comment>
<keyword evidence="5" id="KW-0812">Transmembrane</keyword>
<evidence type="ECO:0000256" key="6">
    <source>
        <dbReference type="ARBA" id="ARBA00022723"/>
    </source>
</evidence>
<accession>A0A495P3D1</accession>
<dbReference type="GO" id="GO:0015012">
    <property type="term" value="P:heparan sulfate proteoglycan biosynthetic process"/>
    <property type="evidence" value="ECO:0007669"/>
    <property type="project" value="TreeGrafter"/>
</dbReference>
<keyword evidence="13" id="KW-0325">Glycoprotein</keyword>
<evidence type="ECO:0000256" key="4">
    <source>
        <dbReference type="ARBA" id="ARBA00022679"/>
    </source>
</evidence>
<name>A0A495P3D1_9FLAO</name>
<dbReference type="GO" id="GO:0050650">
    <property type="term" value="P:chondroitin sulfate proteoglycan biosynthetic process"/>
    <property type="evidence" value="ECO:0007669"/>
    <property type="project" value="TreeGrafter"/>
</dbReference>
<keyword evidence="10" id="KW-0333">Golgi apparatus</keyword>
<keyword evidence="6" id="KW-0479">Metal-binding</keyword>
<evidence type="ECO:0000313" key="15">
    <source>
        <dbReference type="EMBL" id="RKS45134.1"/>
    </source>
</evidence>
<dbReference type="InterPro" id="IPR043538">
    <property type="entry name" value="XYLT"/>
</dbReference>
<evidence type="ECO:0000256" key="13">
    <source>
        <dbReference type="ARBA" id="ARBA00023180"/>
    </source>
</evidence>
<gene>
    <name evidence="15" type="ORF">BC962_2810</name>
</gene>
<keyword evidence="9" id="KW-1133">Transmembrane helix</keyword>